<reference evidence="1" key="1">
    <citation type="submission" date="2018-05" db="EMBL/GenBank/DDBJ databases">
        <authorList>
            <person name="Lanie J.A."/>
            <person name="Ng W.-L."/>
            <person name="Kazmierczak K.M."/>
            <person name="Andrzejewski T.M."/>
            <person name="Davidsen T.M."/>
            <person name="Wayne K.J."/>
            <person name="Tettelin H."/>
            <person name="Glass J.I."/>
            <person name="Rusch D."/>
            <person name="Podicherti R."/>
            <person name="Tsui H.-C.T."/>
            <person name="Winkler M.E."/>
        </authorList>
    </citation>
    <scope>NUCLEOTIDE SEQUENCE</scope>
</reference>
<dbReference type="GO" id="GO:0005524">
    <property type="term" value="F:ATP binding"/>
    <property type="evidence" value="ECO:0007669"/>
    <property type="project" value="InterPro"/>
</dbReference>
<dbReference type="InterPro" id="IPR027417">
    <property type="entry name" value="P-loop_NTPase"/>
</dbReference>
<evidence type="ECO:0000313" key="1">
    <source>
        <dbReference type="EMBL" id="SVE25422.1"/>
    </source>
</evidence>
<protein>
    <submittedName>
        <fullName evidence="1">Uncharacterized protein</fullName>
    </submittedName>
</protein>
<name>A0A383BZU0_9ZZZZ</name>
<sequence length="179" mass="20417">GHMRHLLQELDLKRSFTPDIIFIDYLNICASFRVRPGSNVNTYTYVKSIAEEMRGLAVEFNVPIMSATQTNRTGFVSTDVGLEDTAESFGLPATADFMFALISTEDLQELDQVMVKQLKNRYNDPTYHRRFVVGVDRPKMRLYDCEQTAQDELVDIGPVMDQTATGERIAAEKTENFKY</sequence>
<dbReference type="GO" id="GO:0003678">
    <property type="term" value="F:DNA helicase activity"/>
    <property type="evidence" value="ECO:0007669"/>
    <property type="project" value="InterPro"/>
</dbReference>
<dbReference type="Gene3D" id="3.40.50.300">
    <property type="entry name" value="P-loop containing nucleotide triphosphate hydrolases"/>
    <property type="match status" value="1"/>
</dbReference>
<dbReference type="EMBL" id="UINC01204613">
    <property type="protein sequence ID" value="SVE25422.1"/>
    <property type="molecule type" value="Genomic_DNA"/>
</dbReference>
<dbReference type="GO" id="GO:0006260">
    <property type="term" value="P:DNA replication"/>
    <property type="evidence" value="ECO:0007669"/>
    <property type="project" value="InterPro"/>
</dbReference>
<dbReference type="SUPFAM" id="SSF52540">
    <property type="entry name" value="P-loop containing nucleoside triphosphate hydrolases"/>
    <property type="match status" value="1"/>
</dbReference>
<organism evidence="1">
    <name type="scientific">marine metagenome</name>
    <dbReference type="NCBI Taxonomy" id="408172"/>
    <lineage>
        <taxon>unclassified sequences</taxon>
        <taxon>metagenomes</taxon>
        <taxon>ecological metagenomes</taxon>
    </lineage>
</organism>
<feature type="non-terminal residue" evidence="1">
    <location>
        <position position="1"/>
    </location>
</feature>
<proteinExistence type="predicted"/>
<accession>A0A383BZU0</accession>
<dbReference type="AlphaFoldDB" id="A0A383BZU0"/>
<gene>
    <name evidence="1" type="ORF">METZ01_LOCUS478276</name>
</gene>